<evidence type="ECO:0000256" key="2">
    <source>
        <dbReference type="ARBA" id="ARBA00022679"/>
    </source>
</evidence>
<feature type="active site" description="Acyl-thioester intermediate" evidence="4">
    <location>
        <position position="90"/>
    </location>
</feature>
<dbReference type="FunFam" id="3.40.47.10:FF:000010">
    <property type="entry name" value="Acetyl-CoA acetyltransferase (Thiolase)"/>
    <property type="match status" value="1"/>
</dbReference>
<evidence type="ECO:0000256" key="3">
    <source>
        <dbReference type="ARBA" id="ARBA00023315"/>
    </source>
</evidence>
<dbReference type="InterPro" id="IPR016039">
    <property type="entry name" value="Thiolase-like"/>
</dbReference>
<dbReference type="Proteomes" id="UP000396788">
    <property type="component" value="Unassembled WGS sequence"/>
</dbReference>
<dbReference type="InterPro" id="IPR020610">
    <property type="entry name" value="Thiolase_AS"/>
</dbReference>
<dbReference type="PIRSF" id="PIRSF000429">
    <property type="entry name" value="Ac-CoA_Ac_transf"/>
    <property type="match status" value="1"/>
</dbReference>
<dbReference type="RefSeq" id="WP_150607859.1">
    <property type="nucleotide sequence ID" value="NZ_CABPRY010000003.1"/>
</dbReference>
<dbReference type="PANTHER" id="PTHR18919">
    <property type="entry name" value="ACETYL-COA C-ACYLTRANSFERASE"/>
    <property type="match status" value="1"/>
</dbReference>
<dbReference type="InterPro" id="IPR020616">
    <property type="entry name" value="Thiolase_N"/>
</dbReference>
<organism evidence="8 9">
    <name type="scientific">Pandoraea cepalis</name>
    <dbReference type="NCBI Taxonomy" id="2508294"/>
    <lineage>
        <taxon>Bacteria</taxon>
        <taxon>Pseudomonadati</taxon>
        <taxon>Pseudomonadota</taxon>
        <taxon>Betaproteobacteria</taxon>
        <taxon>Burkholderiales</taxon>
        <taxon>Burkholderiaceae</taxon>
        <taxon>Pandoraea</taxon>
    </lineage>
</organism>
<dbReference type="PANTHER" id="PTHR18919:SF107">
    <property type="entry name" value="ACETYL-COA ACETYLTRANSFERASE, CYTOSOLIC"/>
    <property type="match status" value="1"/>
</dbReference>
<evidence type="ECO:0000313" key="9">
    <source>
        <dbReference type="Proteomes" id="UP000396788"/>
    </source>
</evidence>
<dbReference type="NCBIfam" id="NF006552">
    <property type="entry name" value="PRK09051.1"/>
    <property type="match status" value="1"/>
</dbReference>
<dbReference type="NCBIfam" id="NF042999">
    <property type="entry name" value="bketothiol_BktB"/>
    <property type="match status" value="1"/>
</dbReference>
<keyword evidence="3 5" id="KW-0012">Acyltransferase</keyword>
<evidence type="ECO:0000256" key="5">
    <source>
        <dbReference type="RuleBase" id="RU003557"/>
    </source>
</evidence>
<evidence type="ECO:0000313" key="8">
    <source>
        <dbReference type="EMBL" id="VVD94729.1"/>
    </source>
</evidence>
<feature type="active site" description="Proton acceptor" evidence="4">
    <location>
        <position position="349"/>
    </location>
</feature>
<evidence type="ECO:0000259" key="7">
    <source>
        <dbReference type="Pfam" id="PF02803"/>
    </source>
</evidence>
<protein>
    <submittedName>
        <fullName evidence="8">Acetyl-CoA acetyltransferase</fullName>
        <ecNumber evidence="8">2.3.1.9</ecNumber>
    </submittedName>
</protein>
<dbReference type="GO" id="GO:0006635">
    <property type="term" value="P:fatty acid beta-oxidation"/>
    <property type="evidence" value="ECO:0007669"/>
    <property type="project" value="TreeGrafter"/>
</dbReference>
<dbReference type="Pfam" id="PF02803">
    <property type="entry name" value="Thiolase_C"/>
    <property type="match status" value="1"/>
</dbReference>
<dbReference type="SUPFAM" id="SSF53901">
    <property type="entry name" value="Thiolase-like"/>
    <property type="match status" value="2"/>
</dbReference>
<dbReference type="EMBL" id="CABPRY010000003">
    <property type="protein sequence ID" value="VVD94729.1"/>
    <property type="molecule type" value="Genomic_DNA"/>
</dbReference>
<feature type="active site" description="Proton acceptor" evidence="4">
    <location>
        <position position="379"/>
    </location>
</feature>
<dbReference type="GO" id="GO:0003985">
    <property type="term" value="F:acetyl-CoA C-acetyltransferase activity"/>
    <property type="evidence" value="ECO:0007669"/>
    <property type="project" value="UniProtKB-EC"/>
</dbReference>
<dbReference type="EC" id="2.3.1.9" evidence="8"/>
<comment type="similarity">
    <text evidence="1 5">Belongs to the thiolase-like superfamily. Thiolase family.</text>
</comment>
<evidence type="ECO:0000259" key="6">
    <source>
        <dbReference type="Pfam" id="PF00108"/>
    </source>
</evidence>
<accession>A0A5E4U8Y1</accession>
<dbReference type="InterPro" id="IPR053528">
    <property type="entry name" value="Thiolase-like_BktB"/>
</dbReference>
<dbReference type="NCBIfam" id="TIGR01930">
    <property type="entry name" value="AcCoA-C-Actrans"/>
    <property type="match status" value="1"/>
</dbReference>
<reference evidence="8 9" key="1">
    <citation type="submission" date="2019-08" db="EMBL/GenBank/DDBJ databases">
        <authorList>
            <person name="Peeters C."/>
        </authorList>
    </citation>
    <scope>NUCLEOTIDE SEQUENCE [LARGE SCALE GENOMIC DNA]</scope>
    <source>
        <strain evidence="8 9">LMG 31107</strain>
    </source>
</reference>
<dbReference type="Gene3D" id="3.40.47.10">
    <property type="match status" value="1"/>
</dbReference>
<feature type="domain" description="Thiolase N-terminal" evidence="6">
    <location>
        <begin position="5"/>
        <end position="262"/>
    </location>
</feature>
<name>A0A5E4U8Y1_9BURK</name>
<dbReference type="InterPro" id="IPR020615">
    <property type="entry name" value="Thiolase_acyl_enz_int_AS"/>
</dbReference>
<sequence>MQREVVIVSGVRTAIGDFGGSLKDFAPTQLGAIVAREAMLRAQVGGDDVGHVVFGNVIHTEPKDMYLARVASIEAGVSQHAPAMTVNRLCGSGLQAVVSAAQSILLGDTDVAMAGGAESMSRAPYVMPGARWGTRMGESRLVDMMLGALHDPFANIHMGVTAENIAKKWGITRDDQDRLAVESHQRAARAMAAGYFNDQIVPIAIKSRKGEVSFTTDEHVRAEVTLADMAKLRPVFEKDGTVTAGNASGLNDAAAALILMERAEAERRGAKPLARLVSYAHAGVDPNYMGIGPVPASRKALERAGLKVGDIDVVEANEAFAAQACAVTRDLGFDPAKVNPNGSGISLGHPIGATGALITVKALHELQRIGGRYALVTMCIGGGQGIAAVFERV</sequence>
<evidence type="ECO:0000256" key="1">
    <source>
        <dbReference type="ARBA" id="ARBA00010982"/>
    </source>
</evidence>
<dbReference type="AlphaFoldDB" id="A0A5E4U8Y1"/>
<evidence type="ECO:0000256" key="4">
    <source>
        <dbReference type="PIRSR" id="PIRSR000429-1"/>
    </source>
</evidence>
<dbReference type="InterPro" id="IPR020617">
    <property type="entry name" value="Thiolase_C"/>
</dbReference>
<dbReference type="CDD" id="cd00751">
    <property type="entry name" value="thiolase"/>
    <property type="match status" value="1"/>
</dbReference>
<feature type="domain" description="Thiolase C-terminal" evidence="7">
    <location>
        <begin position="271"/>
        <end position="392"/>
    </location>
</feature>
<dbReference type="PROSITE" id="PS00099">
    <property type="entry name" value="THIOLASE_3"/>
    <property type="match status" value="1"/>
</dbReference>
<dbReference type="InterPro" id="IPR002155">
    <property type="entry name" value="Thiolase"/>
</dbReference>
<gene>
    <name evidence="8" type="ORF">PCE31107_01819</name>
</gene>
<dbReference type="PROSITE" id="PS00098">
    <property type="entry name" value="THIOLASE_1"/>
    <property type="match status" value="1"/>
</dbReference>
<dbReference type="Pfam" id="PF00108">
    <property type="entry name" value="Thiolase_N"/>
    <property type="match status" value="1"/>
</dbReference>
<proteinExistence type="inferred from homology"/>
<keyword evidence="2 5" id="KW-0808">Transferase</keyword>